<evidence type="ECO:0000313" key="3">
    <source>
        <dbReference type="Proteomes" id="UP000053989"/>
    </source>
</evidence>
<reference evidence="3" key="2">
    <citation type="submission" date="2015-01" db="EMBL/GenBank/DDBJ databases">
        <title>Evolutionary Origins and Diversification of the Mycorrhizal Mutualists.</title>
        <authorList>
            <consortium name="DOE Joint Genome Institute"/>
            <consortium name="Mycorrhizal Genomics Consortium"/>
            <person name="Kohler A."/>
            <person name="Kuo A."/>
            <person name="Nagy L.G."/>
            <person name="Floudas D."/>
            <person name="Copeland A."/>
            <person name="Barry K.W."/>
            <person name="Cichocki N."/>
            <person name="Veneault-Fourrey C."/>
            <person name="LaButti K."/>
            <person name="Lindquist E.A."/>
            <person name="Lipzen A."/>
            <person name="Lundell T."/>
            <person name="Morin E."/>
            <person name="Murat C."/>
            <person name="Riley R."/>
            <person name="Ohm R."/>
            <person name="Sun H."/>
            <person name="Tunlid A."/>
            <person name="Henrissat B."/>
            <person name="Grigoriev I.V."/>
            <person name="Hibbett D.S."/>
            <person name="Martin F."/>
        </authorList>
    </citation>
    <scope>NUCLEOTIDE SEQUENCE [LARGE SCALE GENOMIC DNA]</scope>
    <source>
        <strain evidence="3">Foug A</strain>
    </source>
</reference>
<keyword evidence="3" id="KW-1185">Reference proteome</keyword>
<feature type="compositionally biased region" description="Polar residues" evidence="1">
    <location>
        <begin position="188"/>
        <end position="200"/>
    </location>
</feature>
<sequence length="200" mass="21546">MAASDENENQEEHAELQPRRRPLPHPIASAQAGSSSMGGQTSGQRNEASIRFPDRLPSSKEIDNARPVSLTPSSSPPIAKTVVERRRTCPGHGVVGSENDNRAESDTNELPRASPPSVHAPVKPLPPAHIVCPLLCSFNIPPPQFPGLNWGMMFSIIVFCLERWAPDVGWMQVADGNMATERLDGGSRNDSIGSQPLVSS</sequence>
<reference evidence="2 3" key="1">
    <citation type="submission" date="2014-04" db="EMBL/GenBank/DDBJ databases">
        <authorList>
            <consortium name="DOE Joint Genome Institute"/>
            <person name="Kuo A."/>
            <person name="Kohler A."/>
            <person name="Nagy L.G."/>
            <person name="Floudas D."/>
            <person name="Copeland A."/>
            <person name="Barry K.W."/>
            <person name="Cichocki N."/>
            <person name="Veneault-Fourrey C."/>
            <person name="LaButti K."/>
            <person name="Lindquist E.A."/>
            <person name="Lipzen A."/>
            <person name="Lundell T."/>
            <person name="Morin E."/>
            <person name="Murat C."/>
            <person name="Sun H."/>
            <person name="Tunlid A."/>
            <person name="Henrissat B."/>
            <person name="Grigoriev I.V."/>
            <person name="Hibbett D.S."/>
            <person name="Martin F."/>
            <person name="Nordberg H.P."/>
            <person name="Cantor M.N."/>
            <person name="Hua S.X."/>
        </authorList>
    </citation>
    <scope>NUCLEOTIDE SEQUENCE [LARGE SCALE GENOMIC DNA]</scope>
    <source>
        <strain evidence="2 3">Foug A</strain>
    </source>
</reference>
<evidence type="ECO:0000256" key="1">
    <source>
        <dbReference type="SAM" id="MobiDB-lite"/>
    </source>
</evidence>
<feature type="region of interest" description="Disordered" evidence="1">
    <location>
        <begin position="180"/>
        <end position="200"/>
    </location>
</feature>
<dbReference type="EMBL" id="KN822066">
    <property type="protein sequence ID" value="KIM60053.1"/>
    <property type="molecule type" value="Genomic_DNA"/>
</dbReference>
<dbReference type="AlphaFoldDB" id="A0A0C2ZE88"/>
<feature type="compositionally biased region" description="Low complexity" evidence="1">
    <location>
        <begin position="28"/>
        <end position="44"/>
    </location>
</feature>
<organism evidence="2 3">
    <name type="scientific">Scleroderma citrinum Foug A</name>
    <dbReference type="NCBI Taxonomy" id="1036808"/>
    <lineage>
        <taxon>Eukaryota</taxon>
        <taxon>Fungi</taxon>
        <taxon>Dikarya</taxon>
        <taxon>Basidiomycota</taxon>
        <taxon>Agaricomycotina</taxon>
        <taxon>Agaricomycetes</taxon>
        <taxon>Agaricomycetidae</taxon>
        <taxon>Boletales</taxon>
        <taxon>Sclerodermatineae</taxon>
        <taxon>Sclerodermataceae</taxon>
        <taxon>Scleroderma</taxon>
    </lineage>
</organism>
<evidence type="ECO:0000313" key="2">
    <source>
        <dbReference type="EMBL" id="KIM60053.1"/>
    </source>
</evidence>
<gene>
    <name evidence="2" type="ORF">SCLCIDRAFT_26848</name>
</gene>
<accession>A0A0C2ZE88</accession>
<proteinExistence type="predicted"/>
<feature type="region of interest" description="Disordered" evidence="1">
    <location>
        <begin position="1"/>
        <end position="121"/>
    </location>
</feature>
<name>A0A0C2ZE88_9AGAM</name>
<dbReference type="InParanoid" id="A0A0C2ZE88"/>
<protein>
    <submittedName>
        <fullName evidence="2">Uncharacterized protein</fullName>
    </submittedName>
</protein>
<dbReference type="Proteomes" id="UP000053989">
    <property type="component" value="Unassembled WGS sequence"/>
</dbReference>
<feature type="compositionally biased region" description="Basic and acidic residues" evidence="1">
    <location>
        <begin position="52"/>
        <end position="64"/>
    </location>
</feature>
<dbReference type="HOGENOM" id="CLU_1366963_0_0_1"/>